<proteinExistence type="predicted"/>
<comment type="caution">
    <text evidence="2">The sequence shown here is derived from an EMBL/GenBank/DDBJ whole genome shotgun (WGS) entry which is preliminary data.</text>
</comment>
<sequence>MPSTRRLGSHVTLWVSGVFRRGVLPSLLTSYRQPAASSPDAAAESPGSFGIRTDRNLASIIREEVAARPRAKEPSALQTPPPLPTRGGLEADETAPRCLLPQRSASGVDRLEQEPVWHKLDLALVKLDRFSIPAIISVAYDMLNDGTLTSHSNDGVQGS</sequence>
<evidence type="ECO:0000313" key="2">
    <source>
        <dbReference type="EMBL" id="KAJ8380635.1"/>
    </source>
</evidence>
<keyword evidence="3" id="KW-1185">Reference proteome</keyword>
<feature type="region of interest" description="Disordered" evidence="1">
    <location>
        <begin position="64"/>
        <end position="97"/>
    </location>
</feature>
<accession>A0A9Q1GBQ2</accession>
<name>A0A9Q1GBQ2_SYNKA</name>
<gene>
    <name evidence="2" type="ORF">SKAU_G00014130</name>
</gene>
<organism evidence="2 3">
    <name type="scientific">Synaphobranchus kaupii</name>
    <name type="common">Kaup's arrowtooth eel</name>
    <dbReference type="NCBI Taxonomy" id="118154"/>
    <lineage>
        <taxon>Eukaryota</taxon>
        <taxon>Metazoa</taxon>
        <taxon>Chordata</taxon>
        <taxon>Craniata</taxon>
        <taxon>Vertebrata</taxon>
        <taxon>Euteleostomi</taxon>
        <taxon>Actinopterygii</taxon>
        <taxon>Neopterygii</taxon>
        <taxon>Teleostei</taxon>
        <taxon>Anguilliformes</taxon>
        <taxon>Synaphobranchidae</taxon>
        <taxon>Synaphobranchus</taxon>
    </lineage>
</organism>
<dbReference type="EMBL" id="JAINUF010000001">
    <property type="protein sequence ID" value="KAJ8380635.1"/>
    <property type="molecule type" value="Genomic_DNA"/>
</dbReference>
<feature type="compositionally biased region" description="Basic and acidic residues" evidence="1">
    <location>
        <begin position="64"/>
        <end position="73"/>
    </location>
</feature>
<reference evidence="2" key="1">
    <citation type="journal article" date="2023" name="Science">
        <title>Genome structures resolve the early diversification of teleost fishes.</title>
        <authorList>
            <person name="Parey E."/>
            <person name="Louis A."/>
            <person name="Montfort J."/>
            <person name="Bouchez O."/>
            <person name="Roques C."/>
            <person name="Iampietro C."/>
            <person name="Lluch J."/>
            <person name="Castinel A."/>
            <person name="Donnadieu C."/>
            <person name="Desvignes T."/>
            <person name="Floi Bucao C."/>
            <person name="Jouanno E."/>
            <person name="Wen M."/>
            <person name="Mejri S."/>
            <person name="Dirks R."/>
            <person name="Jansen H."/>
            <person name="Henkel C."/>
            <person name="Chen W.J."/>
            <person name="Zahm M."/>
            <person name="Cabau C."/>
            <person name="Klopp C."/>
            <person name="Thompson A.W."/>
            <person name="Robinson-Rechavi M."/>
            <person name="Braasch I."/>
            <person name="Lecointre G."/>
            <person name="Bobe J."/>
            <person name="Postlethwait J.H."/>
            <person name="Berthelot C."/>
            <person name="Roest Crollius H."/>
            <person name="Guiguen Y."/>
        </authorList>
    </citation>
    <scope>NUCLEOTIDE SEQUENCE</scope>
    <source>
        <strain evidence="2">WJC10195</strain>
    </source>
</reference>
<dbReference type="AlphaFoldDB" id="A0A9Q1GBQ2"/>
<dbReference type="Proteomes" id="UP001152622">
    <property type="component" value="Chromosome 1"/>
</dbReference>
<protein>
    <submittedName>
        <fullName evidence="2">Uncharacterized protein</fullName>
    </submittedName>
</protein>
<evidence type="ECO:0000313" key="3">
    <source>
        <dbReference type="Proteomes" id="UP001152622"/>
    </source>
</evidence>
<evidence type="ECO:0000256" key="1">
    <source>
        <dbReference type="SAM" id="MobiDB-lite"/>
    </source>
</evidence>